<dbReference type="AlphaFoldDB" id="A0A2Z6NJ11"/>
<dbReference type="InterPro" id="IPR043502">
    <property type="entry name" value="DNA/RNA_pol_sf"/>
</dbReference>
<dbReference type="Proteomes" id="UP000242715">
    <property type="component" value="Unassembled WGS sequence"/>
</dbReference>
<evidence type="ECO:0000313" key="4">
    <source>
        <dbReference type="Proteomes" id="UP000242715"/>
    </source>
</evidence>
<keyword evidence="4" id="KW-1185">Reference proteome</keyword>
<accession>A0A2Z6NJ11</accession>
<dbReference type="Gene3D" id="3.30.420.10">
    <property type="entry name" value="Ribonuclease H-like superfamily/Ribonuclease H"/>
    <property type="match status" value="3"/>
</dbReference>
<dbReference type="InterPro" id="IPR036397">
    <property type="entry name" value="RNaseH_sf"/>
</dbReference>
<dbReference type="InterPro" id="IPR012337">
    <property type="entry name" value="RNaseH-like_sf"/>
</dbReference>
<feature type="compositionally biased region" description="Gly residues" evidence="1">
    <location>
        <begin position="437"/>
        <end position="447"/>
    </location>
</feature>
<sequence length="1174" mass="133175">MAANHGTLSLQTAVEEIRSLQRKVTTMEKEQAEQNADSEDESLIESQPLRQSLWDSKVLDNFKTRSLQRKVTTMEKEQAEQNADSEDESLIESQPLRQSLWDSKVLDNFKSPHLPTFDGKTDPVEHLMARSNNYGVKSKPGDVCCSFPQRFEGEESNTKKRSRDAKEKDLKNNNSKGQSSQPQRNWQNNDTYKQGYRTKPYYPPNGGGGMSYPQHRRYPADREYTPLNRKSEGDGGNKGEKHRVAVNTISGGFAGGGESNSAIKPYVRRSRFEICSVGNSTFPHTPEISFNLEDRRDVVPHDDDPLDAYKAMRLSDEQLNPYYGTLVGFAGEQVNVIAHVTLYTTFGEGENAKTLRNRRERNHAQTIHLARHQIRGPAKEESWGRTKSGHHRRRATYQRLIRDVNLHLSERIPAGIAPFRDPETEIFSPWGRDGGKTSPGGSSGRGSGIKHSPRGFPESVYFANIILGWGWRQKFSCGDGDGGKNSTADISGRGTGMLLPHIPRLSYIPTLMDRVFAEQIGKNLEVYIDDMLNPAKCSFGVQSGKFLGFLLTHRGIEANPDKCQAIINMRSPTSVKEVQQLTGRIAALSRFLSCSGEKACHFFFTLRKSERFTWSPQCEEAFQKSKDAKRSRNEISEDWEVVSSHGDNGSKAETVLLEPSSEFDITYMQRGAIKSQALANFVLELTYPPSENEAQPWTLSVDSSSNLRDSGAGVVLEGPEGVIIEQSLRFAFKAINNQAEYEALIAGMKLTKEMEVQELKVQSDSQLVANQVAGEFQTKDPQLAKYLEKFKEMVKYFITFELTYVPREQNARADLLAKLARMVIEEEDWRSPIIRYLQRDVLPLAKDEATRIRKMAAWYTMVWDKLYKRGFSAHMLLCVSDTEASRILNEIYEGSCESHIGSKSLAGKVMRDGFYWPNLHDDATRHVRTCDKCQRYSNLHHAPGEPLKSVLSPWLFYMWGVDILGPLSTSSARAKWIIVVVDYFTKWVEAELVSVEHPQANGQAESANKITLRALKRRINSKQESWVEHLPGILWSYHTTPQSSTGEPPFTMVYGADVMIPVEIQPSTWRRDTLTLQENNTALEESLDLLSGLREKAHFREFYIKQRAARKYNTRVIPRKFKEDDLVLKRPMGRVNGGKLAANWEIPVTLMKTKKETMKKYIRQEKGLVIIIDY</sequence>
<feature type="region of interest" description="Disordered" evidence="1">
    <location>
        <begin position="423"/>
        <end position="451"/>
    </location>
</feature>
<gene>
    <name evidence="3" type="ORF">TSUD_399390</name>
</gene>
<dbReference type="SUPFAM" id="SSF56672">
    <property type="entry name" value="DNA/RNA polymerases"/>
    <property type="match status" value="1"/>
</dbReference>
<organism evidence="3 4">
    <name type="scientific">Trifolium subterraneum</name>
    <name type="common">Subterranean clover</name>
    <dbReference type="NCBI Taxonomy" id="3900"/>
    <lineage>
        <taxon>Eukaryota</taxon>
        <taxon>Viridiplantae</taxon>
        <taxon>Streptophyta</taxon>
        <taxon>Embryophyta</taxon>
        <taxon>Tracheophyta</taxon>
        <taxon>Spermatophyta</taxon>
        <taxon>Magnoliopsida</taxon>
        <taxon>eudicotyledons</taxon>
        <taxon>Gunneridae</taxon>
        <taxon>Pentapetalae</taxon>
        <taxon>rosids</taxon>
        <taxon>fabids</taxon>
        <taxon>Fabales</taxon>
        <taxon>Fabaceae</taxon>
        <taxon>Papilionoideae</taxon>
        <taxon>50 kb inversion clade</taxon>
        <taxon>NPAAA clade</taxon>
        <taxon>Hologalegina</taxon>
        <taxon>IRL clade</taxon>
        <taxon>Trifolieae</taxon>
        <taxon>Trifolium</taxon>
    </lineage>
</organism>
<reference evidence="4" key="1">
    <citation type="journal article" date="2017" name="Front. Plant Sci.">
        <title>Climate Clever Clovers: New Paradigm to Reduce the Environmental Footprint of Ruminants by Breeding Low Methanogenic Forages Utilizing Haplotype Variation.</title>
        <authorList>
            <person name="Kaur P."/>
            <person name="Appels R."/>
            <person name="Bayer P.E."/>
            <person name="Keeble-Gagnere G."/>
            <person name="Wang J."/>
            <person name="Hirakawa H."/>
            <person name="Shirasawa K."/>
            <person name="Vercoe P."/>
            <person name="Stefanova K."/>
            <person name="Durmic Z."/>
            <person name="Nichols P."/>
            <person name="Revell C."/>
            <person name="Isobe S.N."/>
            <person name="Edwards D."/>
            <person name="Erskine W."/>
        </authorList>
    </citation>
    <scope>NUCLEOTIDE SEQUENCE [LARGE SCALE GENOMIC DNA]</scope>
    <source>
        <strain evidence="4">cv. Daliak</strain>
    </source>
</reference>
<protein>
    <recommendedName>
        <fullName evidence="2">RNase H type-1 domain-containing protein</fullName>
    </recommendedName>
</protein>
<dbReference type="CDD" id="cd09279">
    <property type="entry name" value="RNase_HI_like"/>
    <property type="match status" value="1"/>
</dbReference>
<evidence type="ECO:0000256" key="1">
    <source>
        <dbReference type="SAM" id="MobiDB-lite"/>
    </source>
</evidence>
<evidence type="ECO:0000259" key="2">
    <source>
        <dbReference type="PROSITE" id="PS50879"/>
    </source>
</evidence>
<dbReference type="Gene3D" id="3.30.70.270">
    <property type="match status" value="1"/>
</dbReference>
<name>A0A2Z6NJ11_TRISU</name>
<feature type="region of interest" description="Disordered" evidence="1">
    <location>
        <begin position="148"/>
        <end position="216"/>
    </location>
</feature>
<dbReference type="EMBL" id="DF974000">
    <property type="protein sequence ID" value="GAU43891.1"/>
    <property type="molecule type" value="Genomic_DNA"/>
</dbReference>
<dbReference type="Pfam" id="PF17921">
    <property type="entry name" value="Integrase_H2C2"/>
    <property type="match status" value="1"/>
</dbReference>
<dbReference type="OrthoDB" id="1415051at2759"/>
<dbReference type="GO" id="GO:0004523">
    <property type="term" value="F:RNA-DNA hybrid ribonuclease activity"/>
    <property type="evidence" value="ECO:0007669"/>
    <property type="project" value="InterPro"/>
</dbReference>
<dbReference type="SUPFAM" id="SSF53098">
    <property type="entry name" value="Ribonuclease H-like"/>
    <property type="match status" value="1"/>
</dbReference>
<feature type="domain" description="RNase H type-1" evidence="2">
    <location>
        <begin position="693"/>
        <end position="822"/>
    </location>
</feature>
<feature type="region of interest" description="Disordered" evidence="1">
    <location>
        <begin position="21"/>
        <end position="47"/>
    </location>
</feature>
<dbReference type="InterPro" id="IPR002156">
    <property type="entry name" value="RNaseH_domain"/>
</dbReference>
<feature type="compositionally biased region" description="Basic and acidic residues" evidence="1">
    <location>
        <begin position="151"/>
        <end position="171"/>
    </location>
</feature>
<evidence type="ECO:0000313" key="3">
    <source>
        <dbReference type="EMBL" id="GAU43891.1"/>
    </source>
</evidence>
<dbReference type="InterPro" id="IPR043128">
    <property type="entry name" value="Rev_trsase/Diguanyl_cyclase"/>
</dbReference>
<feature type="compositionally biased region" description="Polar residues" evidence="1">
    <location>
        <begin position="172"/>
        <end position="192"/>
    </location>
</feature>
<dbReference type="Gene3D" id="1.10.340.70">
    <property type="match status" value="1"/>
</dbReference>
<feature type="compositionally biased region" description="Basic and acidic residues" evidence="1">
    <location>
        <begin position="21"/>
        <end position="32"/>
    </location>
</feature>
<proteinExistence type="predicted"/>
<dbReference type="PANTHER" id="PTHR48475">
    <property type="entry name" value="RIBONUCLEASE H"/>
    <property type="match status" value="1"/>
</dbReference>
<dbReference type="PROSITE" id="PS50879">
    <property type="entry name" value="RNASE_H_1"/>
    <property type="match status" value="1"/>
</dbReference>
<dbReference type="InterPro" id="IPR041588">
    <property type="entry name" value="Integrase_H2C2"/>
</dbReference>
<feature type="region of interest" description="Disordered" evidence="1">
    <location>
        <begin position="373"/>
        <end position="394"/>
    </location>
</feature>
<feature type="region of interest" description="Disordered" evidence="1">
    <location>
        <begin position="73"/>
        <end position="93"/>
    </location>
</feature>
<dbReference type="GO" id="GO:0003676">
    <property type="term" value="F:nucleic acid binding"/>
    <property type="evidence" value="ECO:0007669"/>
    <property type="project" value="InterPro"/>
</dbReference>
<dbReference type="PANTHER" id="PTHR48475:SF2">
    <property type="entry name" value="RIBONUCLEASE H"/>
    <property type="match status" value="1"/>
</dbReference>
<dbReference type="Pfam" id="PF13456">
    <property type="entry name" value="RVT_3"/>
    <property type="match status" value="1"/>
</dbReference>